<comment type="similarity">
    <text evidence="6">Belongs to the binding-protein-dependent transport system permease family.</text>
</comment>
<keyword evidence="4 6" id="KW-1133">Transmembrane helix</keyword>
<keyword evidence="5 6" id="KW-0472">Membrane</keyword>
<feature type="transmembrane region" description="Helical" evidence="6">
    <location>
        <begin position="77"/>
        <end position="95"/>
    </location>
</feature>
<dbReference type="InterPro" id="IPR000515">
    <property type="entry name" value="MetI-like"/>
</dbReference>
<feature type="transmembrane region" description="Helical" evidence="6">
    <location>
        <begin position="145"/>
        <end position="169"/>
    </location>
</feature>
<dbReference type="SUPFAM" id="SSF161098">
    <property type="entry name" value="MetI-like"/>
    <property type="match status" value="1"/>
</dbReference>
<dbReference type="Pfam" id="PF00528">
    <property type="entry name" value="BPD_transp_1"/>
    <property type="match status" value="1"/>
</dbReference>
<keyword evidence="2 6" id="KW-0813">Transport</keyword>
<dbReference type="GO" id="GO:0031460">
    <property type="term" value="P:glycine betaine transport"/>
    <property type="evidence" value="ECO:0007669"/>
    <property type="project" value="TreeGrafter"/>
</dbReference>
<feature type="transmembrane region" description="Helical" evidence="6">
    <location>
        <begin position="23"/>
        <end position="43"/>
    </location>
</feature>
<evidence type="ECO:0000256" key="3">
    <source>
        <dbReference type="ARBA" id="ARBA00022692"/>
    </source>
</evidence>
<dbReference type="InterPro" id="IPR035906">
    <property type="entry name" value="MetI-like_sf"/>
</dbReference>
<reference evidence="8 9" key="1">
    <citation type="submission" date="2017-05" db="EMBL/GenBank/DDBJ databases">
        <title>Complete genome sequence of Corynebacterium striatum KC-Na-1 isolated from Neophocaena asiaeorientalis in Korea.</title>
        <authorList>
            <person name="Kim J.H."/>
            <person name="Lee K."/>
        </authorList>
    </citation>
    <scope>NUCLEOTIDE SEQUENCE [LARGE SCALE GENOMIC DNA]</scope>
    <source>
        <strain evidence="8 9">KC-Na-01</strain>
    </source>
</reference>
<protein>
    <submittedName>
        <fullName evidence="8">ABC transporter permease</fullName>
    </submittedName>
</protein>
<dbReference type="InterPro" id="IPR051204">
    <property type="entry name" value="ABC_transp_perm/SBD"/>
</dbReference>
<organism evidence="8 9">
    <name type="scientific">Corynebacterium striatum</name>
    <dbReference type="NCBI Taxonomy" id="43770"/>
    <lineage>
        <taxon>Bacteria</taxon>
        <taxon>Bacillati</taxon>
        <taxon>Actinomycetota</taxon>
        <taxon>Actinomycetes</taxon>
        <taxon>Mycobacteriales</taxon>
        <taxon>Corynebacteriaceae</taxon>
        <taxon>Corynebacterium</taxon>
    </lineage>
</organism>
<dbReference type="RefSeq" id="WP_086890645.1">
    <property type="nucleotide sequence ID" value="NZ_CP021252.1"/>
</dbReference>
<feature type="transmembrane region" description="Helical" evidence="6">
    <location>
        <begin position="50"/>
        <end position="71"/>
    </location>
</feature>
<dbReference type="Proteomes" id="UP000250197">
    <property type="component" value="Chromosome"/>
</dbReference>
<evidence type="ECO:0000256" key="6">
    <source>
        <dbReference type="RuleBase" id="RU363032"/>
    </source>
</evidence>
<name>A0A2Z2IWB6_CORST</name>
<proteinExistence type="inferred from homology"/>
<dbReference type="PANTHER" id="PTHR30177">
    <property type="entry name" value="GLYCINE BETAINE/L-PROLINE TRANSPORT SYSTEM PERMEASE PROTEIN PROW"/>
    <property type="match status" value="1"/>
</dbReference>
<keyword evidence="3 6" id="KW-0812">Transmembrane</keyword>
<dbReference type="Gene3D" id="1.10.3720.10">
    <property type="entry name" value="MetI-like"/>
    <property type="match status" value="1"/>
</dbReference>
<dbReference type="KEGG" id="cstr:CBE89_02420"/>
<evidence type="ECO:0000256" key="5">
    <source>
        <dbReference type="ARBA" id="ARBA00023136"/>
    </source>
</evidence>
<evidence type="ECO:0000256" key="4">
    <source>
        <dbReference type="ARBA" id="ARBA00022989"/>
    </source>
</evidence>
<dbReference type="GO" id="GO:0005886">
    <property type="term" value="C:plasma membrane"/>
    <property type="evidence" value="ECO:0007669"/>
    <property type="project" value="UniProtKB-SubCell"/>
</dbReference>
<feature type="transmembrane region" description="Helical" evidence="6">
    <location>
        <begin position="181"/>
        <end position="207"/>
    </location>
</feature>
<evidence type="ECO:0000256" key="1">
    <source>
        <dbReference type="ARBA" id="ARBA00004141"/>
    </source>
</evidence>
<dbReference type="GO" id="GO:0055085">
    <property type="term" value="P:transmembrane transport"/>
    <property type="evidence" value="ECO:0007669"/>
    <property type="project" value="InterPro"/>
</dbReference>
<comment type="subcellular location">
    <subcellularLocation>
        <location evidence="6">Cell membrane</location>
        <topology evidence="6">Multi-pass membrane protein</topology>
    </subcellularLocation>
    <subcellularLocation>
        <location evidence="1">Membrane</location>
        <topology evidence="1">Multi-pass membrane protein</topology>
    </subcellularLocation>
</comment>
<evidence type="ECO:0000313" key="9">
    <source>
        <dbReference type="Proteomes" id="UP000250197"/>
    </source>
</evidence>
<sequence>MKWDWLSSNFSRLAELGIAHANLAWPPILLALLVALPIGWAAHRYRRIRGIVVGLSSALYIIPSLALFILLPLVIGTSVLSSLNVIIAMTLYGLALQVRSTADSFDTVPEAVASAATAMGYSTLQRVFQVELPLAGPGIIAGLRVVSASTISLISVGALVGVHSLGTLFTEGFQRNFPTQIIAGFVGTVLLAVFFDLLLVLIGRVLLPWARRVS</sequence>
<dbReference type="PROSITE" id="PS50928">
    <property type="entry name" value="ABC_TM1"/>
    <property type="match status" value="1"/>
</dbReference>
<accession>A0A2Z2IWB6</accession>
<evidence type="ECO:0000313" key="8">
    <source>
        <dbReference type="EMBL" id="ART20476.1"/>
    </source>
</evidence>
<dbReference type="EMBL" id="CP021252">
    <property type="protein sequence ID" value="ART20476.1"/>
    <property type="molecule type" value="Genomic_DNA"/>
</dbReference>
<feature type="domain" description="ABC transmembrane type-1" evidence="7">
    <location>
        <begin position="17"/>
        <end position="207"/>
    </location>
</feature>
<gene>
    <name evidence="8" type="ORF">CBE89_02420</name>
</gene>
<dbReference type="PANTHER" id="PTHR30177:SF4">
    <property type="entry name" value="OSMOPROTECTANT IMPORT PERMEASE PROTEIN OSMW"/>
    <property type="match status" value="1"/>
</dbReference>
<dbReference type="CDD" id="cd06261">
    <property type="entry name" value="TM_PBP2"/>
    <property type="match status" value="1"/>
</dbReference>
<evidence type="ECO:0000259" key="7">
    <source>
        <dbReference type="PROSITE" id="PS50928"/>
    </source>
</evidence>
<dbReference type="AlphaFoldDB" id="A0A2Z2IWB6"/>
<evidence type="ECO:0000256" key="2">
    <source>
        <dbReference type="ARBA" id="ARBA00022448"/>
    </source>
</evidence>